<sequence length="503" mass="56040">MAAPPPNASMGLLNLGGCGVLLPSLQPNSSPRHGFLVPRRDISVSWGLVRRGRVLDPGLGATGALASGEAGAGSSELRRIEKELTFSPTFTDYVKMMESVKLDRSKSFQGGDSDRRSPRKRFGNDGDASVGRRVDRESGDPRNKSFERKRGALRDRGGGQRRGERPAMNGTAGLVGKRMAGDAENSSDAQGNVEQYVQRRIVRGGRSQFGRSTDNNDKQSATFERQRGALRDRGGDQSRRGRSPMNDSAEEFVGLVGKGMSGDAENSSSSQGRVEEYVKRRIVRGERSKVGYIGTDNNDRRQFASHVKAKDNRSSMVHELPGNMCDQSNARKDLQGRGTSVIGRTSVTRDSSIILKNTKSTENKGREDFTNARSSPRQRQISNSEVNADNKFQRYQHRIESSVRSPVVGRFRDNDMDYNKPAVSTMSDNNGRRNYSFEHGKPETIRMQRGENVQVRKLVRRDPKDVIHDRAAFKTFEAFTDVRNRPRALQMEIEERIQKLASR</sequence>
<organism evidence="1 2">
    <name type="scientific">Avena sativa</name>
    <name type="common">Oat</name>
    <dbReference type="NCBI Taxonomy" id="4498"/>
    <lineage>
        <taxon>Eukaryota</taxon>
        <taxon>Viridiplantae</taxon>
        <taxon>Streptophyta</taxon>
        <taxon>Embryophyta</taxon>
        <taxon>Tracheophyta</taxon>
        <taxon>Spermatophyta</taxon>
        <taxon>Magnoliopsida</taxon>
        <taxon>Liliopsida</taxon>
        <taxon>Poales</taxon>
        <taxon>Poaceae</taxon>
        <taxon>BOP clade</taxon>
        <taxon>Pooideae</taxon>
        <taxon>Poodae</taxon>
        <taxon>Poeae</taxon>
        <taxon>Poeae Chloroplast Group 1 (Aveneae type)</taxon>
        <taxon>Aveninae</taxon>
        <taxon>Avena</taxon>
    </lineage>
</organism>
<evidence type="ECO:0000313" key="2">
    <source>
        <dbReference type="Proteomes" id="UP001732700"/>
    </source>
</evidence>
<reference evidence="1" key="2">
    <citation type="submission" date="2025-09" db="UniProtKB">
        <authorList>
            <consortium name="EnsemblPlants"/>
        </authorList>
    </citation>
    <scope>IDENTIFICATION</scope>
</reference>
<protein>
    <submittedName>
        <fullName evidence="1">Uncharacterized protein</fullName>
    </submittedName>
</protein>
<evidence type="ECO:0000313" key="1">
    <source>
        <dbReference type="EnsemblPlants" id="AVESA.00010b.r2.3AG0442840.1.CDS.1"/>
    </source>
</evidence>
<proteinExistence type="predicted"/>
<name>A0ACD5VK45_AVESA</name>
<dbReference type="Proteomes" id="UP001732700">
    <property type="component" value="Chromosome 3A"/>
</dbReference>
<keyword evidence="2" id="KW-1185">Reference proteome</keyword>
<reference evidence="1" key="1">
    <citation type="submission" date="2021-05" db="EMBL/GenBank/DDBJ databases">
        <authorList>
            <person name="Scholz U."/>
            <person name="Mascher M."/>
            <person name="Fiebig A."/>
        </authorList>
    </citation>
    <scope>NUCLEOTIDE SEQUENCE [LARGE SCALE GENOMIC DNA]</scope>
</reference>
<dbReference type="EnsemblPlants" id="AVESA.00010b.r2.3AG0442840.1">
    <property type="protein sequence ID" value="AVESA.00010b.r2.3AG0442840.1.CDS.1"/>
    <property type="gene ID" value="AVESA.00010b.r2.3AG0442840"/>
</dbReference>
<accession>A0ACD5VK45</accession>